<evidence type="ECO:0000313" key="3">
    <source>
        <dbReference type="Proteomes" id="UP000770661"/>
    </source>
</evidence>
<dbReference type="EMBL" id="JACEEZ010022135">
    <property type="protein sequence ID" value="KAG0712756.1"/>
    <property type="molecule type" value="Genomic_DNA"/>
</dbReference>
<reference evidence="2" key="1">
    <citation type="submission" date="2020-07" db="EMBL/GenBank/DDBJ databases">
        <title>The High-quality genome of the commercially important snow crab, Chionoecetes opilio.</title>
        <authorList>
            <person name="Jeong J.-H."/>
            <person name="Ryu S."/>
        </authorList>
    </citation>
    <scope>NUCLEOTIDE SEQUENCE</scope>
    <source>
        <strain evidence="2">MADBK_172401_WGS</strain>
        <tissue evidence="2">Digestive gland</tissue>
    </source>
</reference>
<dbReference type="EMBL" id="JACEEZ010022135">
    <property type="protein sequence ID" value="KAG0712752.1"/>
    <property type="molecule type" value="Genomic_DNA"/>
</dbReference>
<dbReference type="EMBL" id="JACEEZ010022135">
    <property type="protein sequence ID" value="KAG0712750.1"/>
    <property type="molecule type" value="Genomic_DNA"/>
</dbReference>
<dbReference type="Proteomes" id="UP000770661">
    <property type="component" value="Unassembled WGS sequence"/>
</dbReference>
<dbReference type="AlphaFoldDB" id="A0A8J4XTK9"/>
<dbReference type="EMBL" id="JACEEZ010022135">
    <property type="protein sequence ID" value="KAG0712755.1"/>
    <property type="molecule type" value="Genomic_DNA"/>
</dbReference>
<evidence type="ECO:0000313" key="2">
    <source>
        <dbReference type="EMBL" id="KAG0712752.1"/>
    </source>
</evidence>
<dbReference type="EMBL" id="JACEEZ010022135">
    <property type="protein sequence ID" value="KAG0712754.1"/>
    <property type="molecule type" value="Genomic_DNA"/>
</dbReference>
<feature type="region of interest" description="Disordered" evidence="1">
    <location>
        <begin position="1"/>
        <end position="20"/>
    </location>
</feature>
<protein>
    <submittedName>
        <fullName evidence="2">Uncharacterized protein</fullName>
    </submittedName>
</protein>
<keyword evidence="3" id="KW-1185">Reference proteome</keyword>
<feature type="compositionally biased region" description="Polar residues" evidence="1">
    <location>
        <begin position="1"/>
        <end position="14"/>
    </location>
</feature>
<proteinExistence type="predicted"/>
<dbReference type="OrthoDB" id="6363515at2759"/>
<name>A0A8J4XTK9_CHIOP</name>
<feature type="region of interest" description="Disordered" evidence="1">
    <location>
        <begin position="90"/>
        <end position="116"/>
    </location>
</feature>
<comment type="caution">
    <text evidence="2">The sequence shown here is derived from an EMBL/GenBank/DDBJ whole genome shotgun (WGS) entry which is preliminary data.</text>
</comment>
<evidence type="ECO:0000256" key="1">
    <source>
        <dbReference type="SAM" id="MobiDB-lite"/>
    </source>
</evidence>
<sequence length="116" mass="13043">MGEGQPSHSSSEPPGSTIPALEVTAYSRAREELESSKDDMELTKAKLKKLEEDLDGARQKNLALQNQITATANCDKTEELETKIKSMEEQLKATTEERDKLTKNHRRNGDRTRRGD</sequence>
<gene>
    <name evidence="2" type="ORF">GWK47_017747</name>
</gene>
<organism evidence="2 3">
    <name type="scientific">Chionoecetes opilio</name>
    <name type="common">Atlantic snow crab</name>
    <name type="synonym">Cancer opilio</name>
    <dbReference type="NCBI Taxonomy" id="41210"/>
    <lineage>
        <taxon>Eukaryota</taxon>
        <taxon>Metazoa</taxon>
        <taxon>Ecdysozoa</taxon>
        <taxon>Arthropoda</taxon>
        <taxon>Crustacea</taxon>
        <taxon>Multicrustacea</taxon>
        <taxon>Malacostraca</taxon>
        <taxon>Eumalacostraca</taxon>
        <taxon>Eucarida</taxon>
        <taxon>Decapoda</taxon>
        <taxon>Pleocyemata</taxon>
        <taxon>Brachyura</taxon>
        <taxon>Eubrachyura</taxon>
        <taxon>Majoidea</taxon>
        <taxon>Majidae</taxon>
        <taxon>Chionoecetes</taxon>
    </lineage>
</organism>
<accession>A0A8J4XTK9</accession>